<dbReference type="InterPro" id="IPR012675">
    <property type="entry name" value="Beta-grasp_dom_sf"/>
</dbReference>
<evidence type="ECO:0000313" key="2">
    <source>
        <dbReference type="Proteomes" id="UP000509750"/>
    </source>
</evidence>
<dbReference type="OrthoDB" id="134663at2157"/>
<dbReference type="InterPro" id="IPR010038">
    <property type="entry name" value="MoaD_arc-typ"/>
</dbReference>
<dbReference type="SUPFAM" id="SSF54285">
    <property type="entry name" value="MoaD/ThiS"/>
    <property type="match status" value="1"/>
</dbReference>
<dbReference type="RefSeq" id="WP_179168360.1">
    <property type="nucleotide sequence ID" value="NZ_CP058529.1"/>
</dbReference>
<name>A0A7D5GAV9_9EURY</name>
<dbReference type="InterPro" id="IPR016155">
    <property type="entry name" value="Mopterin_synth/thiamin_S_b"/>
</dbReference>
<reference evidence="1 2" key="1">
    <citation type="submission" date="2020-07" db="EMBL/GenBank/DDBJ databases">
        <title>Gai3-2, isolated from salt lake.</title>
        <authorList>
            <person name="Cui H."/>
            <person name="Shi X."/>
        </authorList>
    </citation>
    <scope>NUCLEOTIDE SEQUENCE [LARGE SCALE GENOMIC DNA]</scope>
    <source>
        <strain evidence="1 2">Gai3-2</strain>
    </source>
</reference>
<accession>A0A7D5GAV9</accession>
<dbReference type="PANTHER" id="PTHR38031">
    <property type="entry name" value="SULFUR CARRIER PROTEIN SLR0821-RELATED"/>
    <property type="match status" value="1"/>
</dbReference>
<dbReference type="KEGG" id="halg:HUG10_04170"/>
<proteinExistence type="predicted"/>
<dbReference type="NCBIfam" id="TIGR01687">
    <property type="entry name" value="moaD_arch"/>
    <property type="match status" value="1"/>
</dbReference>
<evidence type="ECO:0000313" key="1">
    <source>
        <dbReference type="EMBL" id="QLG26785.1"/>
    </source>
</evidence>
<dbReference type="PANTHER" id="PTHR38031:SF1">
    <property type="entry name" value="SULFUR CARRIER PROTEIN CYSO"/>
    <property type="match status" value="1"/>
</dbReference>
<organism evidence="1 2">
    <name type="scientific">Halorarum halophilum</name>
    <dbReference type="NCBI Taxonomy" id="2743090"/>
    <lineage>
        <taxon>Archaea</taxon>
        <taxon>Methanobacteriati</taxon>
        <taxon>Methanobacteriota</taxon>
        <taxon>Stenosarchaea group</taxon>
        <taxon>Halobacteria</taxon>
        <taxon>Halobacteriales</taxon>
        <taxon>Haloferacaceae</taxon>
        <taxon>Halorarum</taxon>
    </lineage>
</organism>
<gene>
    <name evidence="1" type="ORF">HUG10_04170</name>
</gene>
<sequence length="91" mass="9867">MQIECRFFGPFREATGTERTLRETDVGTVGALLSDLEGEYPELAGRLVGDGEPAGSTVVTKEKRDVRHLDGLDTELEDGDVIRLVPSVYGG</sequence>
<dbReference type="GeneID" id="56028001"/>
<protein>
    <submittedName>
        <fullName evidence="1">MoaD family protein</fullName>
    </submittedName>
</protein>
<dbReference type="InterPro" id="IPR052045">
    <property type="entry name" value="Sulfur_Carrier/Prot_Modifier"/>
</dbReference>
<dbReference type="InterPro" id="IPR003749">
    <property type="entry name" value="ThiS/MoaD-like"/>
</dbReference>
<dbReference type="EMBL" id="CP058529">
    <property type="protein sequence ID" value="QLG26785.1"/>
    <property type="molecule type" value="Genomic_DNA"/>
</dbReference>
<dbReference type="AlphaFoldDB" id="A0A7D5GAV9"/>
<dbReference type="Gene3D" id="3.10.20.30">
    <property type="match status" value="1"/>
</dbReference>
<dbReference type="Proteomes" id="UP000509750">
    <property type="component" value="Chromosome"/>
</dbReference>
<keyword evidence="2" id="KW-1185">Reference proteome</keyword>
<dbReference type="Pfam" id="PF02597">
    <property type="entry name" value="ThiS"/>
    <property type="match status" value="1"/>
</dbReference>